<feature type="domain" description="OTU" evidence="3">
    <location>
        <begin position="134"/>
        <end position="295"/>
    </location>
</feature>
<dbReference type="Proteomes" id="UP000327013">
    <property type="component" value="Unassembled WGS sequence"/>
</dbReference>
<evidence type="ECO:0000256" key="1">
    <source>
        <dbReference type="ARBA" id="ARBA00010407"/>
    </source>
</evidence>
<keyword evidence="5" id="KW-1185">Reference proteome</keyword>
<dbReference type="SUPFAM" id="SSF54001">
    <property type="entry name" value="Cysteine proteinases"/>
    <property type="match status" value="1"/>
</dbReference>
<dbReference type="CDD" id="cd22756">
    <property type="entry name" value="OTU_OTUD3-like"/>
    <property type="match status" value="1"/>
</dbReference>
<feature type="region of interest" description="Disordered" evidence="2">
    <location>
        <begin position="345"/>
        <end position="392"/>
    </location>
</feature>
<sequence length="553" mass="61742">MLVTQTDVQRVEFDSQPRDETRTSFGGWYLRELWRHVPDAWRPLRPELHGSRPSSTNGNPHSDALTINCLYILSYLQSAAGFFTRPARCLDLPPCKLQVVRCRLPVLAPLIHQLPSARTHHGRHQNCTLYTTSRRAANPAAAGNCLFNALADQLYGSQDRHHELRHTTVEFIRTNKDTYKHYFAVNPGGATRRQPKRKTAPSSKYQDAFKVTDADIDRAFETHLTHMAKGGTWGDNLEIAAFALAMNVNVKQWEHYSSVRNLDGPHTGLPLVQPRLLSPQDEAEIAAHMNQLMPASAIHSWQIEALSSALNHTEPRDKLVRALQESRGNIDDAWNLLFKVSPPPDHASFSSAQSSSIDEDDSSEDGPVRSKRQDRRLSKATKSSQRRHAEQQKYIVSRMGTFGESLDSLIKAHSTPNSSPSRSTTSTTLKRHVVYNKDADDTEDEDWHPSSPAPLKDGDTSSSSEYSEQAPPSSKIMLKLPRPSKFSGPTPKRLGAARDMKSLKKQAQKQAARERKQAQFKAEASRPTSVPMSSQNSSSSTATMTLGLKTVYL</sequence>
<dbReference type="GO" id="GO:0004843">
    <property type="term" value="F:cysteine-type deubiquitinase activity"/>
    <property type="evidence" value="ECO:0007669"/>
    <property type="project" value="TreeGrafter"/>
</dbReference>
<protein>
    <recommendedName>
        <fullName evidence="3">OTU domain-containing protein</fullName>
    </recommendedName>
</protein>
<dbReference type="PANTHER" id="PTHR12419:SF7">
    <property type="entry name" value="OTU DOMAIN-CONTAINING PROTEIN 3"/>
    <property type="match status" value="1"/>
</dbReference>
<dbReference type="InterPro" id="IPR003323">
    <property type="entry name" value="OTU_dom"/>
</dbReference>
<comment type="caution">
    <text evidence="4">The sequence shown here is derived from an EMBL/GenBank/DDBJ whole genome shotgun (WGS) entry which is preliminary data.</text>
</comment>
<reference evidence="4 5" key="1">
    <citation type="submission" date="2019-06" db="EMBL/GenBank/DDBJ databases">
        <title>A chromosomal-level reference genome of Carpinus fangiana (Coryloideae, Betulaceae).</title>
        <authorList>
            <person name="Yang X."/>
            <person name="Wang Z."/>
            <person name="Zhang L."/>
            <person name="Hao G."/>
            <person name="Liu J."/>
            <person name="Yang Y."/>
        </authorList>
    </citation>
    <scope>NUCLEOTIDE SEQUENCE [LARGE SCALE GENOMIC DNA]</scope>
    <source>
        <strain evidence="4">Cfa_2016G</strain>
        <tissue evidence="4">Leaf</tissue>
    </source>
</reference>
<feature type="compositionally biased region" description="Low complexity" evidence="2">
    <location>
        <begin position="528"/>
        <end position="545"/>
    </location>
</feature>
<dbReference type="PANTHER" id="PTHR12419">
    <property type="entry name" value="OTU DOMAIN CONTAINING PROTEIN"/>
    <property type="match status" value="1"/>
</dbReference>
<feature type="compositionally biased region" description="Polar residues" evidence="2">
    <location>
        <begin position="460"/>
        <end position="472"/>
    </location>
</feature>
<dbReference type="InterPro" id="IPR038765">
    <property type="entry name" value="Papain-like_cys_pep_sf"/>
</dbReference>
<evidence type="ECO:0000259" key="3">
    <source>
        <dbReference type="PROSITE" id="PS50802"/>
    </source>
</evidence>
<proteinExistence type="inferred from homology"/>
<dbReference type="GO" id="GO:0016579">
    <property type="term" value="P:protein deubiquitination"/>
    <property type="evidence" value="ECO:0007669"/>
    <property type="project" value="TreeGrafter"/>
</dbReference>
<dbReference type="OrthoDB" id="409956at2759"/>
<name>A0A5N6L4F6_9ROSI</name>
<dbReference type="AlphaFoldDB" id="A0A5N6L4F6"/>
<evidence type="ECO:0000256" key="2">
    <source>
        <dbReference type="SAM" id="MobiDB-lite"/>
    </source>
</evidence>
<organism evidence="4 5">
    <name type="scientific">Carpinus fangiana</name>
    <dbReference type="NCBI Taxonomy" id="176857"/>
    <lineage>
        <taxon>Eukaryota</taxon>
        <taxon>Viridiplantae</taxon>
        <taxon>Streptophyta</taxon>
        <taxon>Embryophyta</taxon>
        <taxon>Tracheophyta</taxon>
        <taxon>Spermatophyta</taxon>
        <taxon>Magnoliopsida</taxon>
        <taxon>eudicotyledons</taxon>
        <taxon>Gunneridae</taxon>
        <taxon>Pentapetalae</taxon>
        <taxon>rosids</taxon>
        <taxon>fabids</taxon>
        <taxon>Fagales</taxon>
        <taxon>Betulaceae</taxon>
        <taxon>Carpinus</taxon>
    </lineage>
</organism>
<dbReference type="EMBL" id="VIBQ01000100">
    <property type="protein sequence ID" value="KAB8760585.1"/>
    <property type="molecule type" value="Genomic_DNA"/>
</dbReference>
<feature type="region of interest" description="Disordered" evidence="2">
    <location>
        <begin position="411"/>
        <end position="553"/>
    </location>
</feature>
<comment type="similarity">
    <text evidence="1">Belongs to the peptidase C85 family.</text>
</comment>
<feature type="compositionally biased region" description="Low complexity" evidence="2">
    <location>
        <begin position="346"/>
        <end position="356"/>
    </location>
</feature>
<dbReference type="InterPro" id="IPR050704">
    <property type="entry name" value="Peptidase_C85-like"/>
</dbReference>
<feature type="compositionally biased region" description="Low complexity" evidence="2">
    <location>
        <begin position="414"/>
        <end position="428"/>
    </location>
</feature>
<gene>
    <name evidence="4" type="ORF">FH972_026576</name>
</gene>
<dbReference type="Gene3D" id="3.90.70.80">
    <property type="match status" value="1"/>
</dbReference>
<accession>A0A5N6L4F6</accession>
<dbReference type="PROSITE" id="PS50802">
    <property type="entry name" value="OTU"/>
    <property type="match status" value="1"/>
</dbReference>
<evidence type="ECO:0000313" key="5">
    <source>
        <dbReference type="Proteomes" id="UP000327013"/>
    </source>
</evidence>
<evidence type="ECO:0000313" key="4">
    <source>
        <dbReference type="EMBL" id="KAB8760585.1"/>
    </source>
</evidence>
<dbReference type="Pfam" id="PF02338">
    <property type="entry name" value="OTU"/>
    <property type="match status" value="1"/>
</dbReference>